<dbReference type="CDD" id="cd04745">
    <property type="entry name" value="LbH_paaY_like"/>
    <property type="match status" value="1"/>
</dbReference>
<dbReference type="Pfam" id="PF00132">
    <property type="entry name" value="Hexapep"/>
    <property type="match status" value="2"/>
</dbReference>
<dbReference type="FunFam" id="2.160.10.10:FF:000012">
    <property type="entry name" value="Carnitine operon protein CaiE"/>
    <property type="match status" value="1"/>
</dbReference>
<dbReference type="Gene3D" id="2.160.10.10">
    <property type="entry name" value="Hexapeptide repeat proteins"/>
    <property type="match status" value="1"/>
</dbReference>
<dbReference type="KEGG" id="psi:S70_09395"/>
<accession>A0A140NJS9</accession>
<dbReference type="InterPro" id="IPR011974">
    <property type="entry name" value="PaaY"/>
</dbReference>
<dbReference type="InterPro" id="IPR001451">
    <property type="entry name" value="Hexapep"/>
</dbReference>
<dbReference type="GeneID" id="93517457"/>
<dbReference type="EMBL" id="CP003488">
    <property type="protein sequence ID" value="AFH93739.1"/>
    <property type="molecule type" value="Genomic_DNA"/>
</dbReference>
<proteinExistence type="inferred from homology"/>
<comment type="similarity">
    <text evidence="1">Belongs to the transferase hexapeptide repeat family.</text>
</comment>
<dbReference type="InterPro" id="IPR011004">
    <property type="entry name" value="Trimer_LpxA-like_sf"/>
</dbReference>
<dbReference type="RefSeq" id="WP_004923444.1">
    <property type="nucleotide sequence ID" value="NC_017731.1"/>
</dbReference>
<dbReference type="AlphaFoldDB" id="A0A140NJS9"/>
<gene>
    <name evidence="2" type="ordered locus">S70_09395</name>
</gene>
<dbReference type="PANTHER" id="PTHR13061:SF29">
    <property type="entry name" value="GAMMA CARBONIC ANHYDRASE-LIKE 1, MITOCHONDRIAL-RELATED"/>
    <property type="match status" value="1"/>
</dbReference>
<evidence type="ECO:0000256" key="1">
    <source>
        <dbReference type="ARBA" id="ARBA00007274"/>
    </source>
</evidence>
<sequence length="197" mass="21314">MPFYQIDGITPVVSPESFVHPTAVIIGDVIIGKNVYIGPNASLRGDFGRLIIKEGANVQDNCVMHGFPQYDTIIEENGHIGHGAILHGCHIKRNALVGMNSVIMDGAVIGENSIVGACSFVKAEAVFADNTLIVGTPAKAQRTLSEKEIAWKSRGTADYQDLVIRCQQSFKEVTPLTQEEPDRPKLTFEGVIPKSAL</sequence>
<evidence type="ECO:0000313" key="3">
    <source>
        <dbReference type="Proteomes" id="UP000005012"/>
    </source>
</evidence>
<protein>
    <submittedName>
        <fullName evidence="2">Phenylacetic acid degradation protein PaaY</fullName>
    </submittedName>
</protein>
<organism evidence="2 3">
    <name type="scientific">Providencia stuartii (strain MRSN 2154)</name>
    <dbReference type="NCBI Taxonomy" id="1157951"/>
    <lineage>
        <taxon>Bacteria</taxon>
        <taxon>Pseudomonadati</taxon>
        <taxon>Pseudomonadota</taxon>
        <taxon>Gammaproteobacteria</taxon>
        <taxon>Enterobacterales</taxon>
        <taxon>Morganellaceae</taxon>
        <taxon>Providencia</taxon>
    </lineage>
</organism>
<dbReference type="PANTHER" id="PTHR13061">
    <property type="entry name" value="DYNACTIN SUBUNIT P25"/>
    <property type="match status" value="1"/>
</dbReference>
<dbReference type="InterPro" id="IPR050484">
    <property type="entry name" value="Transf_Hexapept/Carb_Anhydrase"/>
</dbReference>
<dbReference type="Proteomes" id="UP000005012">
    <property type="component" value="Chromosome"/>
</dbReference>
<reference evidence="2 3" key="1">
    <citation type="journal article" date="2012" name="J. Bacteriol.">
        <title>Complete Genome Sequence of Providencia stuartii Clinical Isolate MRSN 2154.</title>
        <authorList>
            <person name="Clifford R.J."/>
            <person name="Hang J."/>
            <person name="Riley M.C."/>
            <person name="Onmus-Leone F."/>
            <person name="Kuschner R.A."/>
            <person name="Lesho E.P."/>
            <person name="Waterman P.E."/>
        </authorList>
    </citation>
    <scope>NUCLEOTIDE SEQUENCE [LARGE SCALE GENOMIC DNA]</scope>
    <source>
        <strain evidence="2 3">MRSN 2154</strain>
    </source>
</reference>
<dbReference type="PATRIC" id="fig|1157951.4.peg.1880"/>
<dbReference type="OrthoDB" id="9803036at2"/>
<dbReference type="NCBIfam" id="TIGR02287">
    <property type="entry name" value="PaaY"/>
    <property type="match status" value="1"/>
</dbReference>
<dbReference type="SUPFAM" id="SSF51161">
    <property type="entry name" value="Trimeric LpxA-like enzymes"/>
    <property type="match status" value="1"/>
</dbReference>
<name>A0A140NJS9_PROSM</name>
<reference evidence="3" key="2">
    <citation type="submission" date="2012-04" db="EMBL/GenBank/DDBJ databases">
        <title>Complete genome sequence of Providencia stuartii clinical isolate MRSN 2154.</title>
        <authorList>
            <person name="Clifford R.J."/>
            <person name="Hang J."/>
            <person name="Riley M.C."/>
            <person name="Onmus-Leone F."/>
            <person name="Kuschner R.A."/>
            <person name="Lesho E.P."/>
            <person name="Waterman P.E."/>
        </authorList>
    </citation>
    <scope>NUCLEOTIDE SEQUENCE [LARGE SCALE GENOMIC DNA]</scope>
    <source>
        <strain evidence="3">MRSN 2154</strain>
    </source>
</reference>
<evidence type="ECO:0000313" key="2">
    <source>
        <dbReference type="EMBL" id="AFH93739.1"/>
    </source>
</evidence>
<dbReference type="HOGENOM" id="CLU_064827_4_2_6"/>